<gene>
    <name evidence="2" type="ORF">NDU88_005908</name>
</gene>
<feature type="region of interest" description="Disordered" evidence="1">
    <location>
        <begin position="1"/>
        <end position="21"/>
    </location>
</feature>
<protein>
    <submittedName>
        <fullName evidence="2">Uncharacterized protein</fullName>
    </submittedName>
</protein>
<evidence type="ECO:0000313" key="3">
    <source>
        <dbReference type="Proteomes" id="UP001066276"/>
    </source>
</evidence>
<dbReference type="EMBL" id="JANPWB010000001">
    <property type="protein sequence ID" value="KAJ1218325.1"/>
    <property type="molecule type" value="Genomic_DNA"/>
</dbReference>
<evidence type="ECO:0000313" key="2">
    <source>
        <dbReference type="EMBL" id="KAJ1218325.1"/>
    </source>
</evidence>
<evidence type="ECO:0000256" key="1">
    <source>
        <dbReference type="SAM" id="MobiDB-lite"/>
    </source>
</evidence>
<organism evidence="2 3">
    <name type="scientific">Pleurodeles waltl</name>
    <name type="common">Iberian ribbed newt</name>
    <dbReference type="NCBI Taxonomy" id="8319"/>
    <lineage>
        <taxon>Eukaryota</taxon>
        <taxon>Metazoa</taxon>
        <taxon>Chordata</taxon>
        <taxon>Craniata</taxon>
        <taxon>Vertebrata</taxon>
        <taxon>Euteleostomi</taxon>
        <taxon>Amphibia</taxon>
        <taxon>Batrachia</taxon>
        <taxon>Caudata</taxon>
        <taxon>Salamandroidea</taxon>
        <taxon>Salamandridae</taxon>
        <taxon>Pleurodelinae</taxon>
        <taxon>Pleurodeles</taxon>
    </lineage>
</organism>
<comment type="caution">
    <text evidence="2">The sequence shown here is derived from an EMBL/GenBank/DDBJ whole genome shotgun (WGS) entry which is preliminary data.</text>
</comment>
<sequence>MPHATPGEGFFTPQGQSTQTQVIQVPDRYWGELHHWIWRRDPQERMGCRYVKGREQSSLQSVRSGRHLAHAQLPPPYATLNMCGISQGFPMKCGQPQAFSD</sequence>
<keyword evidence="3" id="KW-1185">Reference proteome</keyword>
<dbReference type="Proteomes" id="UP001066276">
    <property type="component" value="Chromosome 1_1"/>
</dbReference>
<reference evidence="2" key="1">
    <citation type="journal article" date="2022" name="bioRxiv">
        <title>Sequencing and chromosome-scale assembly of the giantPleurodeles waltlgenome.</title>
        <authorList>
            <person name="Brown T."/>
            <person name="Elewa A."/>
            <person name="Iarovenko S."/>
            <person name="Subramanian E."/>
            <person name="Araus A.J."/>
            <person name="Petzold A."/>
            <person name="Susuki M."/>
            <person name="Suzuki K.-i.T."/>
            <person name="Hayashi T."/>
            <person name="Toyoda A."/>
            <person name="Oliveira C."/>
            <person name="Osipova E."/>
            <person name="Leigh N.D."/>
            <person name="Simon A."/>
            <person name="Yun M.H."/>
        </authorList>
    </citation>
    <scope>NUCLEOTIDE SEQUENCE</scope>
    <source>
        <strain evidence="2">20211129_DDA</strain>
        <tissue evidence="2">Liver</tissue>
    </source>
</reference>
<name>A0AAV7X234_PLEWA</name>
<dbReference type="AlphaFoldDB" id="A0AAV7X234"/>
<accession>A0AAV7X234</accession>
<proteinExistence type="predicted"/>